<sequence>MRLADNQLETTGLMQLDTDRNGSYETDVCCIELTVPVNMDVNAYGGYFSYDWNTYQPSRASAPYWNMNKAKVAWLLGQSYPQVSADDILKSAGVDPTLVASASFTRESLVVAATQAAV</sequence>
<comment type="caution">
    <text evidence="1">The sequence shown here is derived from an EMBL/GenBank/DDBJ whole genome shotgun (WGS) entry which is preliminary data.</text>
</comment>
<keyword evidence="2" id="KW-1185">Reference proteome</keyword>
<dbReference type="RefSeq" id="WP_009482228.1">
    <property type="nucleotide sequence ID" value="NZ_BAFE01000051.1"/>
</dbReference>
<dbReference type="OrthoDB" id="2676146at2"/>
<gene>
    <name evidence="1" type="ORF">MOPEL_071_00460</name>
</gene>
<evidence type="ECO:0000313" key="1">
    <source>
        <dbReference type="EMBL" id="GAB48330.1"/>
    </source>
</evidence>
<accession>H5URH2</accession>
<reference evidence="1 2" key="1">
    <citation type="submission" date="2012-02" db="EMBL/GenBank/DDBJ databases">
        <title>Whole genome shotgun sequence of Mobilicoccus pelagius NBRC 104925.</title>
        <authorList>
            <person name="Yoshida Y."/>
            <person name="Hosoyama A."/>
            <person name="Tsuchikane K."/>
            <person name="Katsumata H."/>
            <person name="Yamazaki S."/>
            <person name="Fujita N."/>
        </authorList>
    </citation>
    <scope>NUCLEOTIDE SEQUENCE [LARGE SCALE GENOMIC DNA]</scope>
    <source>
        <strain evidence="1 2">NBRC 104925</strain>
    </source>
</reference>
<protein>
    <submittedName>
        <fullName evidence="1">Uncharacterized protein</fullName>
    </submittedName>
</protein>
<dbReference type="AlphaFoldDB" id="H5URH2"/>
<evidence type="ECO:0000313" key="2">
    <source>
        <dbReference type="Proteomes" id="UP000004367"/>
    </source>
</evidence>
<organism evidence="1 2">
    <name type="scientific">Mobilicoccus pelagius NBRC 104925</name>
    <dbReference type="NCBI Taxonomy" id="1089455"/>
    <lineage>
        <taxon>Bacteria</taxon>
        <taxon>Bacillati</taxon>
        <taxon>Actinomycetota</taxon>
        <taxon>Actinomycetes</taxon>
        <taxon>Micrococcales</taxon>
        <taxon>Dermatophilaceae</taxon>
        <taxon>Mobilicoccus</taxon>
    </lineage>
</organism>
<dbReference type="Proteomes" id="UP000004367">
    <property type="component" value="Unassembled WGS sequence"/>
</dbReference>
<name>H5URH2_9MICO</name>
<dbReference type="EMBL" id="BAFE01000051">
    <property type="protein sequence ID" value="GAB48330.1"/>
    <property type="molecule type" value="Genomic_DNA"/>
</dbReference>
<proteinExistence type="predicted"/>